<dbReference type="InterPro" id="IPR025638">
    <property type="entry name" value="DUF4336"/>
</dbReference>
<dbReference type="PANTHER" id="PTHR33835:SF1">
    <property type="entry name" value="METALLO-BETA-LACTAMASE DOMAIN-CONTAINING PROTEIN"/>
    <property type="match status" value="1"/>
</dbReference>
<dbReference type="Gene3D" id="3.60.15.10">
    <property type="entry name" value="Ribonuclease Z/Hydroxyacylglutathione hydrolase-like"/>
    <property type="match status" value="1"/>
</dbReference>
<keyword evidence="2" id="KW-0378">Hydrolase</keyword>
<keyword evidence="3" id="KW-1185">Reference proteome</keyword>
<accession>A0AAW2YYL2</accession>
<protein>
    <submittedName>
        <fullName evidence="2">Hydroxyacylglutathione hydrolase</fullName>
    </submittedName>
</protein>
<dbReference type="GO" id="GO:0016787">
    <property type="term" value="F:hydrolase activity"/>
    <property type="evidence" value="ECO:0007669"/>
    <property type="project" value="UniProtKB-KW"/>
</dbReference>
<dbReference type="Proteomes" id="UP001431209">
    <property type="component" value="Unassembled WGS sequence"/>
</dbReference>
<dbReference type="SUPFAM" id="SSF56281">
    <property type="entry name" value="Metallo-hydrolase/oxidoreductase"/>
    <property type="match status" value="1"/>
</dbReference>
<sequence length="278" mass="31184">MTTPVNVPVEIAEGFYNIRGDFRVAGLINVGTQMSLIRLSSGKYLIIDTISMCDELKIAIDKLTANGTNIEAVLATHPFHTGSFSDFYKTYPNAPYYGTPRHMKKITDVQWKGEINDCNVRGLWSPEVEMRIPEGAEFINPAESNHFSCVFVYHRASRTIHVDDTIGFAEDPNFVMKIFGVKKGGMMFHPTIKFNGLLPHPDSPFAFRDWLKKVCEDWDFDNLVAAHNGVKKGGAKEQIIQLINDSEPLFQKLHEKKKKSGSSTEESSPHAITNNECG</sequence>
<dbReference type="EMBL" id="JAOPGA020000789">
    <property type="protein sequence ID" value="KAL0481739.1"/>
    <property type="molecule type" value="Genomic_DNA"/>
</dbReference>
<dbReference type="AlphaFoldDB" id="A0AAW2YYL2"/>
<proteinExistence type="predicted"/>
<feature type="region of interest" description="Disordered" evidence="1">
    <location>
        <begin position="254"/>
        <end position="278"/>
    </location>
</feature>
<reference evidence="2 3" key="1">
    <citation type="submission" date="2024-03" db="EMBL/GenBank/DDBJ databases">
        <title>The Acrasis kona genome and developmental transcriptomes reveal deep origins of eukaryotic multicellular pathways.</title>
        <authorList>
            <person name="Sheikh S."/>
            <person name="Fu C.-J."/>
            <person name="Brown M.W."/>
            <person name="Baldauf S.L."/>
        </authorList>
    </citation>
    <scope>NUCLEOTIDE SEQUENCE [LARGE SCALE GENOMIC DNA]</scope>
    <source>
        <strain evidence="2 3">ATCC MYA-3509</strain>
    </source>
</reference>
<dbReference type="PANTHER" id="PTHR33835">
    <property type="entry name" value="YALI0C07656P"/>
    <property type="match status" value="1"/>
</dbReference>
<evidence type="ECO:0000313" key="2">
    <source>
        <dbReference type="EMBL" id="KAL0481739.1"/>
    </source>
</evidence>
<dbReference type="InterPro" id="IPR036866">
    <property type="entry name" value="RibonucZ/Hydroxyglut_hydro"/>
</dbReference>
<name>A0AAW2YYL2_9EUKA</name>
<organism evidence="2 3">
    <name type="scientific">Acrasis kona</name>
    <dbReference type="NCBI Taxonomy" id="1008807"/>
    <lineage>
        <taxon>Eukaryota</taxon>
        <taxon>Discoba</taxon>
        <taxon>Heterolobosea</taxon>
        <taxon>Tetramitia</taxon>
        <taxon>Eutetramitia</taxon>
        <taxon>Acrasidae</taxon>
        <taxon>Acrasis</taxon>
    </lineage>
</organism>
<evidence type="ECO:0000313" key="3">
    <source>
        <dbReference type="Proteomes" id="UP001431209"/>
    </source>
</evidence>
<evidence type="ECO:0000256" key="1">
    <source>
        <dbReference type="SAM" id="MobiDB-lite"/>
    </source>
</evidence>
<gene>
    <name evidence="2" type="ORF">AKO1_012373</name>
</gene>
<comment type="caution">
    <text evidence="2">The sequence shown here is derived from an EMBL/GenBank/DDBJ whole genome shotgun (WGS) entry which is preliminary data.</text>
</comment>